<dbReference type="GO" id="GO:0009865">
    <property type="term" value="P:pollen tube adhesion"/>
    <property type="evidence" value="ECO:0007669"/>
    <property type="project" value="TreeGrafter"/>
</dbReference>
<keyword evidence="4" id="KW-1185">Reference proteome</keyword>
<dbReference type="Gene3D" id="3.30.70.100">
    <property type="match status" value="1"/>
</dbReference>
<evidence type="ECO:0000313" key="3">
    <source>
        <dbReference type="EMBL" id="CAA3010476.1"/>
    </source>
</evidence>
<dbReference type="EMBL" id="CACTIH010007343">
    <property type="protein sequence ID" value="CAA3010476.1"/>
    <property type="molecule type" value="Genomic_DNA"/>
</dbReference>
<evidence type="ECO:0000259" key="2">
    <source>
        <dbReference type="PROSITE" id="PS51502"/>
    </source>
</evidence>
<dbReference type="OrthoDB" id="1601230at2759"/>
<dbReference type="PANTHER" id="PTHR33178:SF10">
    <property type="entry name" value="STRESS-RESPONSE A_B BARREL DOMAIN-CONTAINING PROTEIN"/>
    <property type="match status" value="1"/>
</dbReference>
<dbReference type="Pfam" id="PF07876">
    <property type="entry name" value="Dabb"/>
    <property type="match status" value="1"/>
</dbReference>
<dbReference type="PROSITE" id="PS51502">
    <property type="entry name" value="S_R_A_B_BARREL"/>
    <property type="match status" value="1"/>
</dbReference>
<comment type="subunit">
    <text evidence="1">Homodimer.</text>
</comment>
<proteinExistence type="predicted"/>
<gene>
    <name evidence="3" type="ORF">OLEA9_A046972</name>
</gene>
<comment type="caution">
    <text evidence="3">The sequence shown here is derived from an EMBL/GenBank/DDBJ whole genome shotgun (WGS) entry which is preliminary data.</text>
</comment>
<dbReference type="InterPro" id="IPR044662">
    <property type="entry name" value="HS1/DABB1-like"/>
</dbReference>
<dbReference type="InterPro" id="IPR011008">
    <property type="entry name" value="Dimeric_a/b-barrel"/>
</dbReference>
<dbReference type="SUPFAM" id="SSF54909">
    <property type="entry name" value="Dimeric alpha+beta barrel"/>
    <property type="match status" value="1"/>
</dbReference>
<dbReference type="Gramene" id="OE9A046972T1">
    <property type="protein sequence ID" value="OE9A046972C1"/>
    <property type="gene ID" value="OE9A046972"/>
</dbReference>
<evidence type="ECO:0000256" key="1">
    <source>
        <dbReference type="ARBA" id="ARBA00011738"/>
    </source>
</evidence>
<evidence type="ECO:0000313" key="4">
    <source>
        <dbReference type="Proteomes" id="UP000594638"/>
    </source>
</evidence>
<dbReference type="SMART" id="SM00886">
    <property type="entry name" value="Dabb"/>
    <property type="match status" value="1"/>
</dbReference>
<accession>A0A8S0TZZ0</accession>
<dbReference type="PANTHER" id="PTHR33178">
    <property type="match status" value="1"/>
</dbReference>
<sequence length="125" mass="14210">MKLISYGKHRRAAEKGMEEGTGIVKHILLGKFKDGLSEEQIEEYIKGYASLVNLVPSMKAFRWGKDVSIENMHQGFTHVFESTFESTEGIAEYLTHPDHIKFANMLLPQLEKVIVVDYKPTAVQL</sequence>
<reference evidence="3 4" key="1">
    <citation type="submission" date="2019-12" db="EMBL/GenBank/DDBJ databases">
        <authorList>
            <person name="Alioto T."/>
            <person name="Alioto T."/>
            <person name="Gomez Garrido J."/>
        </authorList>
    </citation>
    <scope>NUCLEOTIDE SEQUENCE [LARGE SCALE GENOMIC DNA]</scope>
</reference>
<dbReference type="AlphaFoldDB" id="A0A8S0TZZ0"/>
<name>A0A8S0TZZ0_OLEEU</name>
<organism evidence="3 4">
    <name type="scientific">Olea europaea subsp. europaea</name>
    <dbReference type="NCBI Taxonomy" id="158383"/>
    <lineage>
        <taxon>Eukaryota</taxon>
        <taxon>Viridiplantae</taxon>
        <taxon>Streptophyta</taxon>
        <taxon>Embryophyta</taxon>
        <taxon>Tracheophyta</taxon>
        <taxon>Spermatophyta</taxon>
        <taxon>Magnoliopsida</taxon>
        <taxon>eudicotyledons</taxon>
        <taxon>Gunneridae</taxon>
        <taxon>Pentapetalae</taxon>
        <taxon>asterids</taxon>
        <taxon>lamiids</taxon>
        <taxon>Lamiales</taxon>
        <taxon>Oleaceae</taxon>
        <taxon>Oleeae</taxon>
        <taxon>Olea</taxon>
    </lineage>
</organism>
<dbReference type="FunFam" id="3.30.70.100:FF:000040">
    <property type="entry name" value="Stress-response A/B barrel domain-containing protein HS1"/>
    <property type="match status" value="1"/>
</dbReference>
<dbReference type="Proteomes" id="UP000594638">
    <property type="component" value="Unassembled WGS sequence"/>
</dbReference>
<feature type="domain" description="Stress-response A/B barrel" evidence="2">
    <location>
        <begin position="24"/>
        <end position="118"/>
    </location>
</feature>
<protein>
    <recommendedName>
        <fullName evidence="2">Stress-response A/B barrel domain-containing protein</fullName>
    </recommendedName>
</protein>
<dbReference type="InterPro" id="IPR013097">
    <property type="entry name" value="Dabb"/>
</dbReference>